<dbReference type="Gene3D" id="1.25.10.10">
    <property type="entry name" value="Leucine-rich Repeat Variant"/>
    <property type="match status" value="1"/>
</dbReference>
<accession>X6LJF7</accession>
<dbReference type="Proteomes" id="UP000023152">
    <property type="component" value="Unassembled WGS sequence"/>
</dbReference>
<dbReference type="OrthoDB" id="3136213at2759"/>
<comment type="caution">
    <text evidence="1">The sequence shown here is derived from an EMBL/GenBank/DDBJ whole genome shotgun (WGS) entry which is preliminary data.</text>
</comment>
<gene>
    <name evidence="1" type="ORF">RFI_35352</name>
</gene>
<evidence type="ECO:0000313" key="1">
    <source>
        <dbReference type="EMBL" id="ETO02083.1"/>
    </source>
</evidence>
<protein>
    <submittedName>
        <fullName evidence="1">Uncharacterized protein</fullName>
    </submittedName>
</protein>
<dbReference type="AlphaFoldDB" id="X6LJF7"/>
<dbReference type="InterPro" id="IPR016024">
    <property type="entry name" value="ARM-type_fold"/>
</dbReference>
<dbReference type="SUPFAM" id="SSF48371">
    <property type="entry name" value="ARM repeat"/>
    <property type="match status" value="1"/>
</dbReference>
<proteinExistence type="predicted"/>
<organism evidence="1 2">
    <name type="scientific">Reticulomyxa filosa</name>
    <dbReference type="NCBI Taxonomy" id="46433"/>
    <lineage>
        <taxon>Eukaryota</taxon>
        <taxon>Sar</taxon>
        <taxon>Rhizaria</taxon>
        <taxon>Retaria</taxon>
        <taxon>Foraminifera</taxon>
        <taxon>Monothalamids</taxon>
        <taxon>Reticulomyxidae</taxon>
        <taxon>Reticulomyxa</taxon>
    </lineage>
</organism>
<sequence>MELKEEQLDDLFKLYKFDKYAYLLKGIAQKLDEKQINIALNCFMDKLNDKNEHQNIRIKCTQLIKEIAKKCSEQQLIKCAQRMCRIAWDNCSESKFNEKNEDEYLRKRCSELLGTIAVNLNGKHFDDAFKSLANELKDSDKSVWKSCVQLFVTLSQKWNER</sequence>
<evidence type="ECO:0000313" key="2">
    <source>
        <dbReference type="Proteomes" id="UP000023152"/>
    </source>
</evidence>
<dbReference type="EMBL" id="ASPP01036733">
    <property type="protein sequence ID" value="ETO02083.1"/>
    <property type="molecule type" value="Genomic_DNA"/>
</dbReference>
<name>X6LJF7_RETFI</name>
<reference evidence="1 2" key="1">
    <citation type="journal article" date="2013" name="Curr. Biol.">
        <title>The Genome of the Foraminiferan Reticulomyxa filosa.</title>
        <authorList>
            <person name="Glockner G."/>
            <person name="Hulsmann N."/>
            <person name="Schleicher M."/>
            <person name="Noegel A.A."/>
            <person name="Eichinger L."/>
            <person name="Gallinger C."/>
            <person name="Pawlowski J."/>
            <person name="Sierra R."/>
            <person name="Euteneuer U."/>
            <person name="Pillet L."/>
            <person name="Moustafa A."/>
            <person name="Platzer M."/>
            <person name="Groth M."/>
            <person name="Szafranski K."/>
            <person name="Schliwa M."/>
        </authorList>
    </citation>
    <scope>NUCLEOTIDE SEQUENCE [LARGE SCALE GENOMIC DNA]</scope>
</reference>
<dbReference type="InterPro" id="IPR011989">
    <property type="entry name" value="ARM-like"/>
</dbReference>
<keyword evidence="2" id="KW-1185">Reference proteome</keyword>